<accession>A0A1I4ZEK5</accession>
<gene>
    <name evidence="1" type="ORF">SAMN04487859_103142</name>
</gene>
<dbReference type="OrthoDB" id="9791827at2"/>
<reference evidence="2" key="1">
    <citation type="submission" date="2016-10" db="EMBL/GenBank/DDBJ databases">
        <authorList>
            <person name="Varghese N."/>
            <person name="Submissions S."/>
        </authorList>
    </citation>
    <scope>NUCLEOTIDE SEQUENCE [LARGE SCALE GENOMIC DNA]</scope>
    <source>
        <strain evidence="2">DSM 28463</strain>
    </source>
</reference>
<dbReference type="Proteomes" id="UP000198599">
    <property type="component" value="Unassembled WGS sequence"/>
</dbReference>
<keyword evidence="2" id="KW-1185">Reference proteome</keyword>
<dbReference type="Pfam" id="PF14305">
    <property type="entry name" value="ATPgrasp_TupA"/>
    <property type="match status" value="1"/>
</dbReference>
<sequence>MDIDFKAILARYASRWRSTRHIEAHLRFPGMDFHEALIRVTYKRIFGAWPDLENPRTISEKMCWLKINDRRPINAVVTDKYRLRGYAEQHGLGHLMNGLHAVWDSAADVDFRALPDAYALKVTNGSAWNVIKAPGQVIDEAAVRKRLDLWMNTNMADNKGEWYYAASPARIIAEHYLDNGGGDIPDYKLFVFNGDVRIIQYCEGRYINFRSIFMDADWQPMPCTYANFTPYGPPPPRPAELDEMIELAQTLSQGFSLVRVDFYIHEGRLLLGELTLNPVGGYTHFTPDEWNHKIGDWLELPDKATLV</sequence>
<dbReference type="STRING" id="1005928.SAMN04487859_103142"/>
<protein>
    <submittedName>
        <fullName evidence="1">TupA-like ATPgrasp</fullName>
    </submittedName>
</protein>
<evidence type="ECO:0000313" key="1">
    <source>
        <dbReference type="EMBL" id="SFN48300.1"/>
    </source>
</evidence>
<organism evidence="1 2">
    <name type="scientific">Roseovarius lutimaris</name>
    <dbReference type="NCBI Taxonomy" id="1005928"/>
    <lineage>
        <taxon>Bacteria</taxon>
        <taxon>Pseudomonadati</taxon>
        <taxon>Pseudomonadota</taxon>
        <taxon>Alphaproteobacteria</taxon>
        <taxon>Rhodobacterales</taxon>
        <taxon>Roseobacteraceae</taxon>
        <taxon>Roseovarius</taxon>
    </lineage>
</organism>
<evidence type="ECO:0000313" key="2">
    <source>
        <dbReference type="Proteomes" id="UP000198599"/>
    </source>
</evidence>
<proteinExistence type="predicted"/>
<dbReference type="AlphaFoldDB" id="A0A1I4ZEK5"/>
<dbReference type="RefSeq" id="WP_092834411.1">
    <property type="nucleotide sequence ID" value="NZ_FOVP01000003.1"/>
</dbReference>
<dbReference type="InterPro" id="IPR029465">
    <property type="entry name" value="ATPgrasp_TupA"/>
</dbReference>
<name>A0A1I4ZEK5_9RHOB</name>
<dbReference type="EMBL" id="FOVP01000003">
    <property type="protein sequence ID" value="SFN48300.1"/>
    <property type="molecule type" value="Genomic_DNA"/>
</dbReference>